<dbReference type="InterPro" id="IPR036388">
    <property type="entry name" value="WH-like_DNA-bd_sf"/>
</dbReference>
<sequence>MLVVREAFAGTTLFDEFVAYTGATPQVISERLKRLVEAGIFETRAKDKGRGSEYVMTEMGRDLHPIISTIIVFGDKWLSDGKGPPQVTRHVGCGCVTAPRLACSECGEFVSPANLTREPSPAMQRYRARMLTAASK</sequence>
<evidence type="ECO:0000259" key="4">
    <source>
        <dbReference type="Pfam" id="PF01638"/>
    </source>
</evidence>
<evidence type="ECO:0000256" key="1">
    <source>
        <dbReference type="ARBA" id="ARBA00023015"/>
    </source>
</evidence>
<gene>
    <name evidence="5" type="ORF">HA482_27190</name>
</gene>
<evidence type="ECO:0000256" key="3">
    <source>
        <dbReference type="ARBA" id="ARBA00023163"/>
    </source>
</evidence>
<name>A0ABR7UE84_9BRAD</name>
<dbReference type="SUPFAM" id="SSF46785">
    <property type="entry name" value="Winged helix' DNA-binding domain"/>
    <property type="match status" value="1"/>
</dbReference>
<keyword evidence="3" id="KW-0804">Transcription</keyword>
<feature type="domain" description="HTH hxlR-type" evidence="4">
    <location>
        <begin position="1"/>
        <end position="79"/>
    </location>
</feature>
<protein>
    <submittedName>
        <fullName evidence="5">Helix-turn-helix transcriptional regulator</fullName>
    </submittedName>
</protein>
<organism evidence="5 6">
    <name type="scientific">Bradyrhizobium campsiandrae</name>
    <dbReference type="NCBI Taxonomy" id="1729892"/>
    <lineage>
        <taxon>Bacteria</taxon>
        <taxon>Pseudomonadati</taxon>
        <taxon>Pseudomonadota</taxon>
        <taxon>Alphaproteobacteria</taxon>
        <taxon>Hyphomicrobiales</taxon>
        <taxon>Nitrobacteraceae</taxon>
        <taxon>Bradyrhizobium</taxon>
    </lineage>
</organism>
<evidence type="ECO:0000256" key="2">
    <source>
        <dbReference type="ARBA" id="ARBA00023125"/>
    </source>
</evidence>
<keyword evidence="6" id="KW-1185">Reference proteome</keyword>
<dbReference type="Pfam" id="PF01638">
    <property type="entry name" value="HxlR"/>
    <property type="match status" value="1"/>
</dbReference>
<dbReference type="Gene3D" id="1.10.10.10">
    <property type="entry name" value="Winged helix-like DNA-binding domain superfamily/Winged helix DNA-binding domain"/>
    <property type="match status" value="1"/>
</dbReference>
<evidence type="ECO:0000313" key="6">
    <source>
        <dbReference type="Proteomes" id="UP000639516"/>
    </source>
</evidence>
<keyword evidence="1" id="KW-0805">Transcription regulation</keyword>
<keyword evidence="2" id="KW-0238">DNA-binding</keyword>
<comment type="caution">
    <text evidence="5">The sequence shown here is derived from an EMBL/GenBank/DDBJ whole genome shotgun (WGS) entry which is preliminary data.</text>
</comment>
<evidence type="ECO:0000313" key="5">
    <source>
        <dbReference type="EMBL" id="MBC9981901.1"/>
    </source>
</evidence>
<dbReference type="EMBL" id="JAATTO010000043">
    <property type="protein sequence ID" value="MBC9981901.1"/>
    <property type="molecule type" value="Genomic_DNA"/>
</dbReference>
<reference evidence="5 6" key="1">
    <citation type="journal article" date="2020" name="Arch. Microbiol.">
        <title>Bradyrhizobium campsiandrae sp. nov., a nitrogen-fixing bacterial strain isolated from a native leguminous tree from the Amazon adapted to flooded conditions.</title>
        <authorList>
            <person name="Cabral Michel D."/>
            <person name="Martins da Costa E."/>
            <person name="Azarias Guimaraes A."/>
            <person name="Soares de Carvalho T."/>
            <person name="Santos de Castro Caputo P."/>
            <person name="Willems A."/>
            <person name="de Souza Moreira F.M."/>
        </authorList>
    </citation>
    <scope>NUCLEOTIDE SEQUENCE [LARGE SCALE GENOMIC DNA]</scope>
    <source>
        <strain evidence="6">INPA 384B</strain>
    </source>
</reference>
<dbReference type="PANTHER" id="PTHR33204">
    <property type="entry name" value="TRANSCRIPTIONAL REGULATOR, MARR FAMILY"/>
    <property type="match status" value="1"/>
</dbReference>
<dbReference type="InterPro" id="IPR002577">
    <property type="entry name" value="HTH_HxlR"/>
</dbReference>
<dbReference type="PANTHER" id="PTHR33204:SF36">
    <property type="entry name" value="TRANSCRIPTIONAL REGULATORY PROTEIN"/>
    <property type="match status" value="1"/>
</dbReference>
<dbReference type="Proteomes" id="UP000639516">
    <property type="component" value="Unassembled WGS sequence"/>
</dbReference>
<proteinExistence type="predicted"/>
<accession>A0ABR7UE84</accession>
<dbReference type="InterPro" id="IPR036390">
    <property type="entry name" value="WH_DNA-bd_sf"/>
</dbReference>